<evidence type="ECO:0000256" key="10">
    <source>
        <dbReference type="ARBA" id="ARBA00022764"/>
    </source>
</evidence>
<evidence type="ECO:0000256" key="16">
    <source>
        <dbReference type="PIRSR" id="PIRSR611782-2"/>
    </source>
</evidence>
<evidence type="ECO:0000256" key="11">
    <source>
        <dbReference type="ARBA" id="ARBA00022801"/>
    </source>
</evidence>
<dbReference type="InterPro" id="IPR009003">
    <property type="entry name" value="Peptidase_S1_PA"/>
</dbReference>
<dbReference type="AlphaFoldDB" id="A0A6F8PVF7"/>
<evidence type="ECO:0000256" key="2">
    <source>
        <dbReference type="ARBA" id="ARBA00002610"/>
    </source>
</evidence>
<feature type="signal peptide" evidence="17">
    <location>
        <begin position="1"/>
        <end position="28"/>
    </location>
</feature>
<keyword evidence="9" id="KW-0677">Repeat</keyword>
<dbReference type="Pfam" id="PF13365">
    <property type="entry name" value="Trypsin_2"/>
    <property type="match status" value="1"/>
</dbReference>
<evidence type="ECO:0000313" key="20">
    <source>
        <dbReference type="Proteomes" id="UP000501726"/>
    </source>
</evidence>
<evidence type="ECO:0000259" key="18">
    <source>
        <dbReference type="PROSITE" id="PS50106"/>
    </source>
</evidence>
<keyword evidence="13" id="KW-0346">Stress response</keyword>
<gene>
    <name evidence="19" type="ORF">THMIRHAS_15050</name>
</gene>
<feature type="binding site" evidence="16">
    <location>
        <position position="153"/>
    </location>
    <ligand>
        <name>substrate</name>
    </ligand>
</feature>
<dbReference type="GO" id="GO:0042597">
    <property type="term" value="C:periplasmic space"/>
    <property type="evidence" value="ECO:0007669"/>
    <property type="project" value="UniProtKB-SubCell"/>
</dbReference>
<organism evidence="19 20">
    <name type="scientific">Thiosulfatimonas sediminis</name>
    <dbReference type="NCBI Taxonomy" id="2675054"/>
    <lineage>
        <taxon>Bacteria</taxon>
        <taxon>Pseudomonadati</taxon>
        <taxon>Pseudomonadota</taxon>
        <taxon>Gammaproteobacteria</taxon>
        <taxon>Thiotrichales</taxon>
        <taxon>Piscirickettsiaceae</taxon>
        <taxon>Thiosulfatimonas</taxon>
    </lineage>
</organism>
<dbReference type="Gene3D" id="2.30.42.10">
    <property type="match status" value="2"/>
</dbReference>
<evidence type="ECO:0000256" key="6">
    <source>
        <dbReference type="ARBA" id="ARBA00013958"/>
    </source>
</evidence>
<protein>
    <recommendedName>
        <fullName evidence="6">Probable periplasmic serine endoprotease DegP-like</fullName>
        <ecNumber evidence="5">3.4.21.107</ecNumber>
    </recommendedName>
    <alternativeName>
        <fullName evidence="14">Protease Do</fullName>
    </alternativeName>
</protein>
<keyword evidence="11" id="KW-0378">Hydrolase</keyword>
<evidence type="ECO:0000256" key="5">
    <source>
        <dbReference type="ARBA" id="ARBA00013035"/>
    </source>
</evidence>
<keyword evidence="12" id="KW-0720">Serine protease</keyword>
<sequence>MSFVSKNSLVAMMLVLAVMLLQPSLSYAKTNEYGLPDFTELVEQNNKVVVNISTIHKKSAKSGQQQIPEQFRGMPEELFRHFFGVPPEMFQQQQEPGEDKQQVSSLGSGFIISADGYILTNNHVIEDADEIIVRMRDRKELKAELIGTDPRTDVALIKINATGLPYAKIGTSKTLKVGQWVLAIGEPFGLDYTVTHGIISALGRSLPEDTYVPFIQTDVPINPGNSGGPLFNLDGQVVGINSQIYSKSGGSMGLSFSIPIDIAMNVADQLKANGKVVRGFLGVQIQEVTSDLSESFGLSKPMGALVGEVYDNTPAKEYGIEAGDVILEFDGKLIEKSSDLPPIVGMTPINKKVSVKLIRQGKEKILTVKLTSLDKSKDLAMSSGDGQLNSNQLGATLEDLDKEWLKSNGLPYGVRVLDVVSGPAEQAGMRSGDVIVTIDFKPIKSVREFNQLLKSLPKKRSLPVRVIRNGRSVFLPLVLD</sequence>
<reference evidence="20" key="1">
    <citation type="submission" date="2019-11" db="EMBL/GenBank/DDBJ databases">
        <title>Isolation and characterization of two novel species in the genus Thiomicrorhabdus.</title>
        <authorList>
            <person name="Mochizuki J."/>
            <person name="Kojima H."/>
            <person name="Fukui M."/>
        </authorList>
    </citation>
    <scope>NUCLEOTIDE SEQUENCE [LARGE SCALE GENOMIC DNA]</scope>
    <source>
        <strain evidence="20">aks77</strain>
    </source>
</reference>
<comment type="function">
    <text evidence="2">Might be efficient in the degradation of transiently denatured and unfolded proteins which accumulate in the periplasm following stress conditions.</text>
</comment>
<evidence type="ECO:0000256" key="13">
    <source>
        <dbReference type="ARBA" id="ARBA00023016"/>
    </source>
</evidence>
<comment type="subcellular location">
    <subcellularLocation>
        <location evidence="3">Periplasm</location>
    </subcellularLocation>
</comment>
<comment type="similarity">
    <text evidence="4">Belongs to the peptidase S1C family.</text>
</comment>
<feature type="active site" description="Charge relay system" evidence="15">
    <location>
        <position position="153"/>
    </location>
</feature>
<proteinExistence type="inferred from homology"/>
<dbReference type="NCBIfam" id="TIGR02037">
    <property type="entry name" value="degP_htrA_DO"/>
    <property type="match status" value="1"/>
</dbReference>
<evidence type="ECO:0000256" key="8">
    <source>
        <dbReference type="ARBA" id="ARBA00022729"/>
    </source>
</evidence>
<keyword evidence="8 17" id="KW-0732">Signal</keyword>
<dbReference type="GO" id="GO:0006508">
    <property type="term" value="P:proteolysis"/>
    <property type="evidence" value="ECO:0007669"/>
    <property type="project" value="UniProtKB-KW"/>
</dbReference>
<feature type="active site" description="Charge relay system" evidence="15">
    <location>
        <position position="226"/>
    </location>
</feature>
<dbReference type="InterPro" id="IPR001478">
    <property type="entry name" value="PDZ"/>
</dbReference>
<dbReference type="Pfam" id="PF13180">
    <property type="entry name" value="PDZ_2"/>
    <property type="match status" value="2"/>
</dbReference>
<evidence type="ECO:0000256" key="9">
    <source>
        <dbReference type="ARBA" id="ARBA00022737"/>
    </source>
</evidence>
<evidence type="ECO:0000256" key="17">
    <source>
        <dbReference type="SAM" id="SignalP"/>
    </source>
</evidence>
<dbReference type="FunFam" id="2.40.10.120:FF:000007">
    <property type="entry name" value="Periplasmic serine endoprotease DegP-like"/>
    <property type="match status" value="1"/>
</dbReference>
<evidence type="ECO:0000256" key="14">
    <source>
        <dbReference type="ARBA" id="ARBA00032850"/>
    </source>
</evidence>
<keyword evidence="10" id="KW-0574">Periplasm</keyword>
<dbReference type="SUPFAM" id="SSF50156">
    <property type="entry name" value="PDZ domain-like"/>
    <property type="match status" value="2"/>
</dbReference>
<accession>A0A6F8PVF7</accession>
<dbReference type="InterPro" id="IPR036034">
    <property type="entry name" value="PDZ_sf"/>
</dbReference>
<feature type="chain" id="PRO_5038430334" description="Probable periplasmic serine endoprotease DegP-like" evidence="17">
    <location>
        <begin position="29"/>
        <end position="480"/>
    </location>
</feature>
<dbReference type="PRINTS" id="PR00834">
    <property type="entry name" value="PROTEASES2C"/>
</dbReference>
<evidence type="ECO:0000256" key="12">
    <source>
        <dbReference type="ARBA" id="ARBA00022825"/>
    </source>
</evidence>
<dbReference type="CDD" id="cd10839">
    <property type="entry name" value="cpPDZ1_DegP-like"/>
    <property type="match status" value="1"/>
</dbReference>
<evidence type="ECO:0000256" key="4">
    <source>
        <dbReference type="ARBA" id="ARBA00010541"/>
    </source>
</evidence>
<evidence type="ECO:0000256" key="3">
    <source>
        <dbReference type="ARBA" id="ARBA00004418"/>
    </source>
</evidence>
<dbReference type="Proteomes" id="UP000501726">
    <property type="component" value="Chromosome"/>
</dbReference>
<feature type="binding site" evidence="16">
    <location>
        <begin position="224"/>
        <end position="226"/>
    </location>
    <ligand>
        <name>substrate</name>
    </ligand>
</feature>
<dbReference type="SUPFAM" id="SSF50494">
    <property type="entry name" value="Trypsin-like serine proteases"/>
    <property type="match status" value="1"/>
</dbReference>
<dbReference type="PROSITE" id="PS50106">
    <property type="entry name" value="PDZ"/>
    <property type="match status" value="2"/>
</dbReference>
<evidence type="ECO:0000313" key="19">
    <source>
        <dbReference type="EMBL" id="BBP46132.1"/>
    </source>
</evidence>
<keyword evidence="7" id="KW-0645">Protease</keyword>
<feature type="binding site" evidence="16">
    <location>
        <position position="123"/>
    </location>
    <ligand>
        <name>substrate</name>
    </ligand>
</feature>
<feature type="domain" description="PDZ" evidence="18">
    <location>
        <begin position="265"/>
        <end position="361"/>
    </location>
</feature>
<dbReference type="GO" id="GO:0004252">
    <property type="term" value="F:serine-type endopeptidase activity"/>
    <property type="evidence" value="ECO:0007669"/>
    <property type="project" value="InterPro"/>
</dbReference>
<dbReference type="Gene3D" id="2.40.10.120">
    <property type="match status" value="1"/>
</dbReference>
<feature type="active site" description="Charge relay system" evidence="15">
    <location>
        <position position="123"/>
    </location>
</feature>
<name>A0A6F8PVF7_9GAMM</name>
<dbReference type="EMBL" id="AP021889">
    <property type="protein sequence ID" value="BBP46132.1"/>
    <property type="molecule type" value="Genomic_DNA"/>
</dbReference>
<dbReference type="PANTHER" id="PTHR22939">
    <property type="entry name" value="SERINE PROTEASE FAMILY S1C HTRA-RELATED"/>
    <property type="match status" value="1"/>
</dbReference>
<dbReference type="InterPro" id="IPR001940">
    <property type="entry name" value="Peptidase_S1C"/>
</dbReference>
<keyword evidence="20" id="KW-1185">Reference proteome</keyword>
<dbReference type="InterPro" id="IPR011782">
    <property type="entry name" value="Pept_S1C_Do"/>
</dbReference>
<evidence type="ECO:0000256" key="15">
    <source>
        <dbReference type="PIRSR" id="PIRSR611782-1"/>
    </source>
</evidence>
<dbReference type="EC" id="3.4.21.107" evidence="5"/>
<dbReference type="KEGG" id="tse:THMIRHAS_15050"/>
<dbReference type="PANTHER" id="PTHR22939:SF130">
    <property type="entry name" value="PERIPLASMIC SERINE ENDOPROTEASE DEGP-LIKE-RELATED"/>
    <property type="match status" value="1"/>
</dbReference>
<evidence type="ECO:0000256" key="7">
    <source>
        <dbReference type="ARBA" id="ARBA00022670"/>
    </source>
</evidence>
<dbReference type="SMART" id="SM00228">
    <property type="entry name" value="PDZ"/>
    <property type="match status" value="2"/>
</dbReference>
<feature type="domain" description="PDZ" evidence="18">
    <location>
        <begin position="370"/>
        <end position="468"/>
    </location>
</feature>
<evidence type="ECO:0000256" key="1">
    <source>
        <dbReference type="ARBA" id="ARBA00001772"/>
    </source>
</evidence>
<comment type="catalytic activity">
    <reaction evidence="1">
        <text>Acts on substrates that are at least partially unfolded. The cleavage site P1 residue is normally between a pair of hydrophobic residues, such as Val-|-Val.</text>
        <dbReference type="EC" id="3.4.21.107"/>
    </reaction>
</comment>